<evidence type="ECO:0000256" key="8">
    <source>
        <dbReference type="ARBA" id="ARBA00022842"/>
    </source>
</evidence>
<dbReference type="GO" id="GO:0052381">
    <property type="term" value="F:tRNA dimethylallyltransferase activity"/>
    <property type="evidence" value="ECO:0007669"/>
    <property type="project" value="UniProtKB-EC"/>
</dbReference>
<feature type="binding site" evidence="10">
    <location>
        <begin position="21"/>
        <end position="26"/>
    </location>
    <ligand>
        <name>substrate</name>
    </ligand>
</feature>
<dbReference type="Gene3D" id="1.10.20.140">
    <property type="match status" value="1"/>
</dbReference>
<comment type="function">
    <text evidence="2 10 12">Catalyzes the transfer of a dimethylallyl group onto the adenine at position 37 in tRNAs that read codons beginning with uridine, leading to the formation of N6-(dimethylallyl)adenosine (i(6)A).</text>
</comment>
<dbReference type="InterPro" id="IPR018022">
    <property type="entry name" value="IPT"/>
</dbReference>
<keyword evidence="7 10" id="KW-0067">ATP-binding</keyword>
<comment type="caution">
    <text evidence="10">Lacks conserved residue(s) required for the propagation of feature annotation.</text>
</comment>
<sequence>MAEETGQGVPDIAAVLIAGPTASGKSAAALELASRFGGVIVNADSMQVYDELRILTARPNLDEERLVLHRLYGTVSAAERYSVGRWLADVEAVLEEEKALRRLPILTGGTGLYFKALAEGLAATPEIPAEIRERWRSRAETLTPAELHEELCERDPAMAERLPETDPQRIVRALEVFEATGVSLADWQAEEATPLLPPEQTLRMVVAPDRAELYAKIDRRFDAMLQRGALDEIRVLAELNLSPELPAMRAHGVPELLDALEGKISREEAIETSKTMSRRYAKRQLTWARRFMADWHWVESAAEAVEFASARLGRSEAATP</sequence>
<dbReference type="Pfam" id="PF01715">
    <property type="entry name" value="IPPT"/>
    <property type="match status" value="1"/>
</dbReference>
<dbReference type="RefSeq" id="WP_379089952.1">
    <property type="nucleotide sequence ID" value="NZ_JBHTJO010000001.1"/>
</dbReference>
<dbReference type="Proteomes" id="UP001597102">
    <property type="component" value="Unassembled WGS sequence"/>
</dbReference>
<evidence type="ECO:0000256" key="10">
    <source>
        <dbReference type="HAMAP-Rule" id="MF_00185"/>
    </source>
</evidence>
<evidence type="ECO:0000256" key="9">
    <source>
        <dbReference type="ARBA" id="ARBA00049563"/>
    </source>
</evidence>
<accession>A0ABW3JD49</accession>
<evidence type="ECO:0000256" key="7">
    <source>
        <dbReference type="ARBA" id="ARBA00022840"/>
    </source>
</evidence>
<feature type="region of interest" description="Interaction with substrate tRNA" evidence="10">
    <location>
        <begin position="44"/>
        <end position="47"/>
    </location>
</feature>
<evidence type="ECO:0000256" key="4">
    <source>
        <dbReference type="ARBA" id="ARBA00022679"/>
    </source>
</evidence>
<dbReference type="EC" id="2.5.1.75" evidence="10"/>
<comment type="subunit">
    <text evidence="10">Monomer.</text>
</comment>
<dbReference type="InterPro" id="IPR039657">
    <property type="entry name" value="Dimethylallyltransferase"/>
</dbReference>
<keyword evidence="8 10" id="KW-0460">Magnesium</keyword>
<evidence type="ECO:0000256" key="2">
    <source>
        <dbReference type="ARBA" id="ARBA00003213"/>
    </source>
</evidence>
<comment type="catalytic activity">
    <reaction evidence="9 10 11">
        <text>adenosine(37) in tRNA + dimethylallyl diphosphate = N(6)-dimethylallyladenosine(37) in tRNA + diphosphate</text>
        <dbReference type="Rhea" id="RHEA:26482"/>
        <dbReference type="Rhea" id="RHEA-COMP:10162"/>
        <dbReference type="Rhea" id="RHEA-COMP:10375"/>
        <dbReference type="ChEBI" id="CHEBI:33019"/>
        <dbReference type="ChEBI" id="CHEBI:57623"/>
        <dbReference type="ChEBI" id="CHEBI:74411"/>
        <dbReference type="ChEBI" id="CHEBI:74415"/>
        <dbReference type="EC" id="2.5.1.75"/>
    </reaction>
</comment>
<feature type="binding site" evidence="10">
    <location>
        <begin position="19"/>
        <end position="26"/>
    </location>
    <ligand>
        <name>ATP</name>
        <dbReference type="ChEBI" id="CHEBI:30616"/>
    </ligand>
</feature>
<dbReference type="InterPro" id="IPR027417">
    <property type="entry name" value="P-loop_NTPase"/>
</dbReference>
<evidence type="ECO:0000256" key="1">
    <source>
        <dbReference type="ARBA" id="ARBA00001946"/>
    </source>
</evidence>
<proteinExistence type="inferred from homology"/>
<organism evidence="14 15">
    <name type="scientific">Methyloligella solikamskensis</name>
    <dbReference type="NCBI Taxonomy" id="1177756"/>
    <lineage>
        <taxon>Bacteria</taxon>
        <taxon>Pseudomonadati</taxon>
        <taxon>Pseudomonadota</taxon>
        <taxon>Alphaproteobacteria</taxon>
        <taxon>Hyphomicrobiales</taxon>
        <taxon>Hyphomicrobiaceae</taxon>
        <taxon>Methyloligella</taxon>
    </lineage>
</organism>
<reference evidence="15" key="1">
    <citation type="journal article" date="2019" name="Int. J. Syst. Evol. Microbiol.">
        <title>The Global Catalogue of Microorganisms (GCM) 10K type strain sequencing project: providing services to taxonomists for standard genome sequencing and annotation.</title>
        <authorList>
            <consortium name="The Broad Institute Genomics Platform"/>
            <consortium name="The Broad Institute Genome Sequencing Center for Infectious Disease"/>
            <person name="Wu L."/>
            <person name="Ma J."/>
        </authorList>
    </citation>
    <scope>NUCLEOTIDE SEQUENCE [LARGE SCALE GENOMIC DNA]</scope>
    <source>
        <strain evidence="15">CCUG 61697</strain>
    </source>
</reference>
<evidence type="ECO:0000256" key="11">
    <source>
        <dbReference type="RuleBase" id="RU003783"/>
    </source>
</evidence>
<feature type="region of interest" description="Interaction with substrate tRNA" evidence="10">
    <location>
        <begin position="168"/>
        <end position="172"/>
    </location>
</feature>
<evidence type="ECO:0000256" key="13">
    <source>
        <dbReference type="RuleBase" id="RU003785"/>
    </source>
</evidence>
<dbReference type="PANTHER" id="PTHR11088:SF60">
    <property type="entry name" value="TRNA DIMETHYLALLYLTRANSFERASE"/>
    <property type="match status" value="1"/>
</dbReference>
<dbReference type="EMBL" id="JBHTJO010000001">
    <property type="protein sequence ID" value="MFD0987708.1"/>
    <property type="molecule type" value="Genomic_DNA"/>
</dbReference>
<comment type="caution">
    <text evidence="14">The sequence shown here is derived from an EMBL/GenBank/DDBJ whole genome shotgun (WGS) entry which is preliminary data.</text>
</comment>
<protein>
    <recommendedName>
        <fullName evidence="10">tRNA dimethylallyltransferase</fullName>
        <ecNumber evidence="10">2.5.1.75</ecNumber>
    </recommendedName>
    <alternativeName>
        <fullName evidence="10">Dimethylallyl diphosphate:tRNA dimethylallyltransferase</fullName>
        <shortName evidence="10">DMAPP:tRNA dimethylallyltransferase</shortName>
        <shortName evidence="10">DMATase</shortName>
    </alternativeName>
    <alternativeName>
        <fullName evidence="10">Isopentenyl-diphosphate:tRNA isopentenyltransferase</fullName>
        <shortName evidence="10">IPP transferase</shortName>
        <shortName evidence="10">IPPT</shortName>
        <shortName evidence="10">IPTase</shortName>
    </alternativeName>
</protein>
<evidence type="ECO:0000256" key="12">
    <source>
        <dbReference type="RuleBase" id="RU003784"/>
    </source>
</evidence>
<comment type="similarity">
    <text evidence="3 10 13">Belongs to the IPP transferase family.</text>
</comment>
<name>A0ABW3JD49_9HYPH</name>
<evidence type="ECO:0000256" key="3">
    <source>
        <dbReference type="ARBA" id="ARBA00005842"/>
    </source>
</evidence>
<keyword evidence="15" id="KW-1185">Reference proteome</keyword>
<keyword evidence="4 10" id="KW-0808">Transferase</keyword>
<evidence type="ECO:0000313" key="15">
    <source>
        <dbReference type="Proteomes" id="UP001597102"/>
    </source>
</evidence>
<keyword evidence="6 10" id="KW-0547">Nucleotide-binding</keyword>
<dbReference type="HAMAP" id="MF_00185">
    <property type="entry name" value="IPP_trans"/>
    <property type="match status" value="1"/>
</dbReference>
<keyword evidence="5 10" id="KW-0819">tRNA processing</keyword>
<gene>
    <name evidence="10 14" type="primary">miaA</name>
    <name evidence="14" type="ORF">ACFQ2F_11435</name>
</gene>
<evidence type="ECO:0000313" key="14">
    <source>
        <dbReference type="EMBL" id="MFD0987708.1"/>
    </source>
</evidence>
<evidence type="ECO:0000256" key="5">
    <source>
        <dbReference type="ARBA" id="ARBA00022694"/>
    </source>
</evidence>
<comment type="cofactor">
    <cofactor evidence="1 10">
        <name>Mg(2+)</name>
        <dbReference type="ChEBI" id="CHEBI:18420"/>
    </cofactor>
</comment>
<dbReference type="Gene3D" id="3.40.50.300">
    <property type="entry name" value="P-loop containing nucleotide triphosphate hydrolases"/>
    <property type="match status" value="1"/>
</dbReference>
<dbReference type="NCBIfam" id="TIGR00174">
    <property type="entry name" value="miaA"/>
    <property type="match status" value="1"/>
</dbReference>
<dbReference type="CDD" id="cd02019">
    <property type="entry name" value="NK"/>
    <property type="match status" value="1"/>
</dbReference>
<feature type="site" description="Interaction with substrate tRNA" evidence="10">
    <location>
        <position position="132"/>
    </location>
</feature>
<evidence type="ECO:0000256" key="6">
    <source>
        <dbReference type="ARBA" id="ARBA00022741"/>
    </source>
</evidence>
<feature type="site" description="Interaction with substrate tRNA" evidence="10">
    <location>
        <position position="110"/>
    </location>
</feature>
<dbReference type="PANTHER" id="PTHR11088">
    <property type="entry name" value="TRNA DIMETHYLALLYLTRANSFERASE"/>
    <property type="match status" value="1"/>
</dbReference>
<dbReference type="SUPFAM" id="SSF52540">
    <property type="entry name" value="P-loop containing nucleoside triphosphate hydrolases"/>
    <property type="match status" value="1"/>
</dbReference>